<dbReference type="KEGG" id="beq:BEWA_007610"/>
<keyword evidence="3" id="KW-0472">Membrane</keyword>
<organism evidence="4 5">
    <name type="scientific">Theileria equi strain WA</name>
    <dbReference type="NCBI Taxonomy" id="1537102"/>
    <lineage>
        <taxon>Eukaryota</taxon>
        <taxon>Sar</taxon>
        <taxon>Alveolata</taxon>
        <taxon>Apicomplexa</taxon>
        <taxon>Aconoidasida</taxon>
        <taxon>Piroplasmida</taxon>
        <taxon>Theileriidae</taxon>
        <taxon>Theileria</taxon>
    </lineage>
</organism>
<comment type="subcellular location">
    <subcellularLocation>
        <location evidence="1">Membrane</location>
        <topology evidence="1">Multi-pass membrane protein</topology>
    </subcellularLocation>
</comment>
<sequence>MEVSENEAPSIYKILKGTIPGGILINLICTPSDVIKNYWYYNKTLSNNRTKLSTIDVIKHIHRNNGSLSFWIGILDVLI</sequence>
<proteinExistence type="predicted"/>
<reference evidence="4 5" key="1">
    <citation type="journal article" date="2012" name="BMC Genomics">
        <title>Comparative genomic analysis and phylogenetic position of Theileria equi.</title>
        <authorList>
            <person name="Kappmeyer L.S."/>
            <person name="Thiagarajan M."/>
            <person name="Herndon D.R."/>
            <person name="Ramsay J.D."/>
            <person name="Caler E."/>
            <person name="Djikeng A."/>
            <person name="Gillespie J.J."/>
            <person name="Lau A.O."/>
            <person name="Roalson E.H."/>
            <person name="Silva J.C."/>
            <person name="Silva M.G."/>
            <person name="Suarez C.E."/>
            <person name="Ueti M.W."/>
            <person name="Nene V.M."/>
            <person name="Mealey R.H."/>
            <person name="Knowles D.P."/>
            <person name="Brayton K.A."/>
        </authorList>
    </citation>
    <scope>NUCLEOTIDE SEQUENCE [LARGE SCALE GENOMIC DNA]</scope>
    <source>
        <strain evidence="4 5">WA</strain>
    </source>
</reference>
<protein>
    <submittedName>
        <fullName evidence="4">Uncharacterized protein</fullName>
    </submittedName>
</protein>
<dbReference type="Pfam" id="PF00153">
    <property type="entry name" value="Mito_carr"/>
    <property type="match status" value="1"/>
</dbReference>
<name>L0B0H3_THEEQ</name>
<keyword evidence="2" id="KW-0812">Transmembrane</keyword>
<dbReference type="EMBL" id="CP001670">
    <property type="protein sequence ID" value="AFZ81352.1"/>
    <property type="molecule type" value="Genomic_DNA"/>
</dbReference>
<evidence type="ECO:0000313" key="4">
    <source>
        <dbReference type="EMBL" id="AFZ81352.1"/>
    </source>
</evidence>
<evidence type="ECO:0000313" key="5">
    <source>
        <dbReference type="Proteomes" id="UP000031512"/>
    </source>
</evidence>
<dbReference type="AlphaFoldDB" id="L0B0H3"/>
<dbReference type="OrthoDB" id="409586at2759"/>
<keyword evidence="5" id="KW-1185">Reference proteome</keyword>
<accession>L0B0H3</accession>
<dbReference type="Proteomes" id="UP000031512">
    <property type="component" value="Chromosome 3"/>
</dbReference>
<evidence type="ECO:0000256" key="2">
    <source>
        <dbReference type="ARBA" id="ARBA00022692"/>
    </source>
</evidence>
<gene>
    <name evidence="4" type="ORF">BEWA_007610</name>
</gene>
<dbReference type="RefSeq" id="XP_004831018.1">
    <property type="nucleotide sequence ID" value="XM_004830961.1"/>
</dbReference>
<dbReference type="GO" id="GO:0016020">
    <property type="term" value="C:membrane"/>
    <property type="evidence" value="ECO:0007669"/>
    <property type="project" value="UniProtKB-SubCell"/>
</dbReference>
<dbReference type="InterPro" id="IPR023395">
    <property type="entry name" value="MCP_dom_sf"/>
</dbReference>
<evidence type="ECO:0000256" key="3">
    <source>
        <dbReference type="ARBA" id="ARBA00023136"/>
    </source>
</evidence>
<dbReference type="VEuPathDB" id="PiroplasmaDB:BEWA_007610"/>
<dbReference type="SUPFAM" id="SSF103506">
    <property type="entry name" value="Mitochondrial carrier"/>
    <property type="match status" value="1"/>
</dbReference>
<dbReference type="InterPro" id="IPR018108">
    <property type="entry name" value="MCP_transmembrane"/>
</dbReference>
<evidence type="ECO:0000256" key="1">
    <source>
        <dbReference type="ARBA" id="ARBA00004141"/>
    </source>
</evidence>
<dbReference type="GeneID" id="15805646"/>
<dbReference type="STRING" id="1537102.L0B0H3"/>